<evidence type="ECO:0000256" key="1">
    <source>
        <dbReference type="SAM" id="Phobius"/>
    </source>
</evidence>
<name>A0A1Y1S5L4_9MICR</name>
<dbReference type="Proteomes" id="UP000192639">
    <property type="component" value="Unassembled WGS sequence"/>
</dbReference>
<sequence>MKTLIGFVFLLVHYCAYNLEIRLDYSIDDLYISTTTPGTILRLMDERRVLGFDEFAEDNFPNALVSSFANRYAINILNDYGIAFEFDIREYFDQDQNDIMRVYQFIEGKKNDTQLFGNKFDYKLLYFFCTLEYETVNRNIDNVILAAKVQYVIKHSATLNHSIKIRNNSTKFNSIKISRLNNVAGQRMNLEEYDILAAHAGHERAAGLIAVTKDMEVDVFQKFVNITVNVEDYTIKRTILKLLRLERWELNTCMDNGNTNRFLDRLIDIIRPKIGRERKVVEQLLLKLFTPYEIVMFLRSSNDDVQSYTAWWNVNHKTVFMLNYAVEVAALRAEMKRMQERHTKNLQIQNGFNEVFRKKLNLDKLNYSSVVEDKEVRNIPLCDDSTEIVEDNSRKRNVVYCAIGFTLIVAYIVVVLFYNIIMSRKNDDKEGF</sequence>
<keyword evidence="1" id="KW-0472">Membrane</keyword>
<accession>A0A1Y1S5L4</accession>
<reference evidence="3 4" key="1">
    <citation type="journal article" date="2017" name="Environ. Microbiol.">
        <title>Decay of the glycolytic pathway and adaptation to intranuclear parasitism within Enterocytozoonidae microsporidia.</title>
        <authorList>
            <person name="Wiredu Boakye D."/>
            <person name="Jaroenlak P."/>
            <person name="Prachumwat A."/>
            <person name="Williams T.A."/>
            <person name="Bateman K.S."/>
            <person name="Itsathitphaisarn O."/>
            <person name="Sritunyalucksana K."/>
            <person name="Paszkiewicz K.H."/>
            <person name="Moore K.A."/>
            <person name="Stentiford G.D."/>
            <person name="Williams B.A."/>
        </authorList>
    </citation>
    <scope>NUCLEOTIDE SEQUENCE [LARGE SCALE GENOMIC DNA]</scope>
    <source>
        <strain evidence="3 4">GB1</strain>
    </source>
</reference>
<organism evidence="3 4">
    <name type="scientific">Enterospora canceri</name>
    <dbReference type="NCBI Taxonomy" id="1081671"/>
    <lineage>
        <taxon>Eukaryota</taxon>
        <taxon>Fungi</taxon>
        <taxon>Fungi incertae sedis</taxon>
        <taxon>Microsporidia</taxon>
        <taxon>Enterocytozoonidae</taxon>
        <taxon>Enterospora</taxon>
    </lineage>
</organism>
<dbReference type="EMBL" id="LWDP01000052">
    <property type="protein sequence ID" value="ORD93716.1"/>
    <property type="molecule type" value="Genomic_DNA"/>
</dbReference>
<keyword evidence="2" id="KW-0732">Signal</keyword>
<keyword evidence="1" id="KW-1133">Transmembrane helix</keyword>
<keyword evidence="4" id="KW-1185">Reference proteome</keyword>
<dbReference type="VEuPathDB" id="MicrosporidiaDB:ECANGB1_1622"/>
<proteinExistence type="predicted"/>
<evidence type="ECO:0000313" key="3">
    <source>
        <dbReference type="EMBL" id="ORD93716.1"/>
    </source>
</evidence>
<evidence type="ECO:0000256" key="2">
    <source>
        <dbReference type="SAM" id="SignalP"/>
    </source>
</evidence>
<feature type="transmembrane region" description="Helical" evidence="1">
    <location>
        <begin position="397"/>
        <end position="421"/>
    </location>
</feature>
<feature type="signal peptide" evidence="2">
    <location>
        <begin position="1"/>
        <end position="18"/>
    </location>
</feature>
<protein>
    <submittedName>
        <fullName evidence="3">Uncharacterized protein</fullName>
    </submittedName>
</protein>
<feature type="chain" id="PRO_5012621044" evidence="2">
    <location>
        <begin position="19"/>
        <end position="432"/>
    </location>
</feature>
<comment type="caution">
    <text evidence="3">The sequence shown here is derived from an EMBL/GenBank/DDBJ whole genome shotgun (WGS) entry which is preliminary data.</text>
</comment>
<dbReference type="AlphaFoldDB" id="A0A1Y1S5L4"/>
<gene>
    <name evidence="3" type="ORF">ECANGB1_1622</name>
</gene>
<evidence type="ECO:0000313" key="4">
    <source>
        <dbReference type="Proteomes" id="UP000192639"/>
    </source>
</evidence>
<keyword evidence="1" id="KW-0812">Transmembrane</keyword>